<comment type="caution">
    <text evidence="4">The sequence shown here is derived from an EMBL/GenBank/DDBJ whole genome shotgun (WGS) entry which is preliminary data.</text>
</comment>
<dbReference type="Pfam" id="PF02517">
    <property type="entry name" value="Rce1-like"/>
    <property type="match status" value="1"/>
</dbReference>
<dbReference type="GO" id="GO:0080120">
    <property type="term" value="P:CAAX-box protein maturation"/>
    <property type="evidence" value="ECO:0007669"/>
    <property type="project" value="UniProtKB-ARBA"/>
</dbReference>
<dbReference type="InterPro" id="IPR003675">
    <property type="entry name" value="Rce1/LyrA-like_dom"/>
</dbReference>
<dbReference type="AlphaFoldDB" id="A0A7C9JQD9"/>
<keyword evidence="4" id="KW-0482">Metalloprotease</keyword>
<feature type="transmembrane region" description="Helical" evidence="2">
    <location>
        <begin position="283"/>
        <end position="303"/>
    </location>
</feature>
<reference evidence="4" key="1">
    <citation type="submission" date="2018-08" db="EMBL/GenBank/DDBJ databases">
        <title>Murine metabolic-syndrome-specific gut microbial biobank.</title>
        <authorList>
            <person name="Liu C."/>
        </authorList>
    </citation>
    <scope>NUCLEOTIDE SEQUENCE [LARGE SCALE GENOMIC DNA]</scope>
    <source>
        <strain evidence="4">Z82</strain>
    </source>
</reference>
<protein>
    <submittedName>
        <fullName evidence="4">CPBP family intramembrane metalloprotease</fullName>
    </submittedName>
</protein>
<feature type="transmembrane region" description="Helical" evidence="2">
    <location>
        <begin position="309"/>
        <end position="331"/>
    </location>
</feature>
<organism evidence="4">
    <name type="scientific">Muribaculaceae bacterium Z82</name>
    <dbReference type="NCBI Taxonomy" id="2304548"/>
    <lineage>
        <taxon>Bacteria</taxon>
        <taxon>Pseudomonadati</taxon>
        <taxon>Bacteroidota</taxon>
        <taxon>Bacteroidia</taxon>
        <taxon>Bacteroidales</taxon>
        <taxon>Muribaculaceae</taxon>
    </lineage>
</organism>
<keyword evidence="2" id="KW-0472">Membrane</keyword>
<evidence type="ECO:0000313" key="4">
    <source>
        <dbReference type="EMBL" id="NBI34435.1"/>
    </source>
</evidence>
<feature type="transmembrane region" description="Helical" evidence="2">
    <location>
        <begin position="215"/>
        <end position="234"/>
    </location>
</feature>
<proteinExistence type="predicted"/>
<accession>A0A7C9JQD9</accession>
<evidence type="ECO:0000259" key="3">
    <source>
        <dbReference type="Pfam" id="PF02517"/>
    </source>
</evidence>
<dbReference type="GO" id="GO:0008237">
    <property type="term" value="F:metallopeptidase activity"/>
    <property type="evidence" value="ECO:0007669"/>
    <property type="project" value="UniProtKB-KW"/>
</dbReference>
<feature type="transmembrane region" description="Helical" evidence="2">
    <location>
        <begin position="131"/>
        <end position="150"/>
    </location>
</feature>
<keyword evidence="4" id="KW-0378">Hydrolase</keyword>
<feature type="transmembrane region" description="Helical" evidence="2">
    <location>
        <begin position="170"/>
        <end position="194"/>
    </location>
</feature>
<keyword evidence="2" id="KW-0812">Transmembrane</keyword>
<feature type="compositionally biased region" description="Basic and acidic residues" evidence="1">
    <location>
        <begin position="18"/>
        <end position="32"/>
    </location>
</feature>
<feature type="domain" description="CAAX prenyl protease 2/Lysostaphin resistance protein A-like" evidence="3">
    <location>
        <begin position="177"/>
        <end position="286"/>
    </location>
</feature>
<dbReference type="EMBL" id="QWKH01000027">
    <property type="protein sequence ID" value="NBI34435.1"/>
    <property type="molecule type" value="Genomic_DNA"/>
</dbReference>
<dbReference type="GO" id="GO:0006508">
    <property type="term" value="P:proteolysis"/>
    <property type="evidence" value="ECO:0007669"/>
    <property type="project" value="UniProtKB-KW"/>
</dbReference>
<feature type="transmembrane region" description="Helical" evidence="2">
    <location>
        <begin position="43"/>
        <end position="68"/>
    </location>
</feature>
<feature type="transmembrane region" description="Helical" evidence="2">
    <location>
        <begin position="88"/>
        <end position="106"/>
    </location>
</feature>
<sequence>MALADDGGEGNGNGEGAKMAHHEQRQRDAGRAEDADFAGRRCLAAFLVLLVLSSVAFAVEPGSVGVVADAADGLSAKGGDLMPLARDGALAVAGLAAAAFALRGSLRASGCLQNASGAENRGAMRRSSRRVTVALMTLAVLGVAAGWFTMVSEVGLPAGGAGFCLRWGDGGATVAGVLTLLLLCLFTGVYEEALFRPLLIGALMQSGPRVVRRPWVAAAVSALLFGLMHVAPALPGGSFGCAVPLEAVLPVARFVQTAAFGFLMAELFMATGSFWLVAIAHGLFDLLLFGPTFLAGGFVPTYAAPTLGIVAVVVASALLLIVLCAVVLPMLKGANCQQQCQRD</sequence>
<evidence type="ECO:0000256" key="1">
    <source>
        <dbReference type="SAM" id="MobiDB-lite"/>
    </source>
</evidence>
<dbReference type="GO" id="GO:0004175">
    <property type="term" value="F:endopeptidase activity"/>
    <property type="evidence" value="ECO:0007669"/>
    <property type="project" value="UniProtKB-ARBA"/>
</dbReference>
<feature type="transmembrane region" description="Helical" evidence="2">
    <location>
        <begin position="254"/>
        <end position="276"/>
    </location>
</feature>
<name>A0A7C9JQD9_9BACT</name>
<keyword evidence="4" id="KW-0645">Protease</keyword>
<evidence type="ECO:0000256" key="2">
    <source>
        <dbReference type="SAM" id="Phobius"/>
    </source>
</evidence>
<keyword evidence="2" id="KW-1133">Transmembrane helix</keyword>
<gene>
    <name evidence="4" type="ORF">D1639_05195</name>
</gene>
<feature type="region of interest" description="Disordered" evidence="1">
    <location>
        <begin position="1"/>
        <end position="32"/>
    </location>
</feature>